<keyword evidence="5" id="KW-0378">Hydrolase</keyword>
<evidence type="ECO:0000256" key="8">
    <source>
        <dbReference type="ARBA" id="ARBA00024316"/>
    </source>
</evidence>
<name>A0A811YNT8_NYCPR</name>
<dbReference type="AlphaFoldDB" id="A0A811YNT8"/>
<comment type="function">
    <text evidence="8">Probable zinc metalloprotease.</text>
</comment>
<evidence type="ECO:0000313" key="11">
    <source>
        <dbReference type="EMBL" id="CAD7678023.1"/>
    </source>
</evidence>
<dbReference type="PANTHER" id="PTHR32205:SF5">
    <property type="entry name" value="ARCHAEMETZINCIN-2"/>
    <property type="match status" value="1"/>
</dbReference>
<sequence>MLMLQYKLDSGEQHLLNEAFKPDNDLFGPINLHLQSDWIISHPEAPQDFKEFFSDPYRKIPSPEKYSICTHILLQLDSKILELVPVSIRRCSFRKKPGDAFCIVGITINHFFDTYYTPEVTSIGHIFGLQHCQWLACLMQDSNHLEETDWHSFNLCPICLHKLPFSTKHSHEDNVNLPKPVETFKEWK</sequence>
<accession>A0A811YNT8</accession>
<reference evidence="11" key="1">
    <citation type="submission" date="2020-12" db="EMBL/GenBank/DDBJ databases">
        <authorList>
            <consortium name="Molecular Ecology Group"/>
        </authorList>
    </citation>
    <scope>NUCLEOTIDE SEQUENCE</scope>
    <source>
        <strain evidence="11">TBG_1078</strain>
    </source>
</reference>
<evidence type="ECO:0000256" key="10">
    <source>
        <dbReference type="ARBA" id="ARBA00043240"/>
    </source>
</evidence>
<dbReference type="Proteomes" id="UP000645828">
    <property type="component" value="Unassembled WGS sequence"/>
</dbReference>
<dbReference type="InterPro" id="IPR012962">
    <property type="entry name" value="Pept_M54_archaemetzincn"/>
</dbReference>
<evidence type="ECO:0000256" key="1">
    <source>
        <dbReference type="ARBA" id="ARBA00001947"/>
    </source>
</evidence>
<gene>
    <name evidence="11" type="ORF">NYPRO_LOCUS10821</name>
</gene>
<dbReference type="GO" id="GO:0006508">
    <property type="term" value="P:proteolysis"/>
    <property type="evidence" value="ECO:0007669"/>
    <property type="project" value="UniProtKB-KW"/>
</dbReference>
<dbReference type="GO" id="GO:0046872">
    <property type="term" value="F:metal ion binding"/>
    <property type="evidence" value="ECO:0007669"/>
    <property type="project" value="UniProtKB-KW"/>
</dbReference>
<keyword evidence="3" id="KW-0645">Protease</keyword>
<dbReference type="EMBL" id="CAJHUB010000680">
    <property type="protein sequence ID" value="CAD7678023.1"/>
    <property type="molecule type" value="Genomic_DNA"/>
</dbReference>
<evidence type="ECO:0000313" key="12">
    <source>
        <dbReference type="Proteomes" id="UP000645828"/>
    </source>
</evidence>
<dbReference type="InterPro" id="IPR024079">
    <property type="entry name" value="MetalloPept_cat_dom_sf"/>
</dbReference>
<dbReference type="InterPro" id="IPR052009">
    <property type="entry name" value="Archaemetzincin"/>
</dbReference>
<evidence type="ECO:0000256" key="2">
    <source>
        <dbReference type="ARBA" id="ARBA00006954"/>
    </source>
</evidence>
<keyword evidence="7" id="KW-0482">Metalloprotease</keyword>
<comment type="cofactor">
    <cofactor evidence="1">
        <name>Zn(2+)</name>
        <dbReference type="ChEBI" id="CHEBI:29105"/>
    </cofactor>
</comment>
<dbReference type="SUPFAM" id="SSF55486">
    <property type="entry name" value="Metalloproteases ('zincins'), catalytic domain"/>
    <property type="match status" value="1"/>
</dbReference>
<dbReference type="Pfam" id="PF07998">
    <property type="entry name" value="Peptidase_M54"/>
    <property type="match status" value="1"/>
</dbReference>
<evidence type="ECO:0000256" key="7">
    <source>
        <dbReference type="ARBA" id="ARBA00023049"/>
    </source>
</evidence>
<proteinExistence type="inferred from homology"/>
<organism evidence="11 12">
    <name type="scientific">Nyctereutes procyonoides</name>
    <name type="common">Raccoon dog</name>
    <name type="synonym">Canis procyonoides</name>
    <dbReference type="NCBI Taxonomy" id="34880"/>
    <lineage>
        <taxon>Eukaryota</taxon>
        <taxon>Metazoa</taxon>
        <taxon>Chordata</taxon>
        <taxon>Craniata</taxon>
        <taxon>Vertebrata</taxon>
        <taxon>Euteleostomi</taxon>
        <taxon>Mammalia</taxon>
        <taxon>Eutheria</taxon>
        <taxon>Laurasiatheria</taxon>
        <taxon>Carnivora</taxon>
        <taxon>Caniformia</taxon>
        <taxon>Canidae</taxon>
        <taxon>Nyctereutes</taxon>
    </lineage>
</organism>
<comment type="similarity">
    <text evidence="2">Belongs to the peptidase M54 family.</text>
</comment>
<evidence type="ECO:0000256" key="6">
    <source>
        <dbReference type="ARBA" id="ARBA00022833"/>
    </source>
</evidence>
<evidence type="ECO:0000256" key="9">
    <source>
        <dbReference type="ARBA" id="ARBA00040634"/>
    </source>
</evidence>
<keyword evidence="12" id="KW-1185">Reference proteome</keyword>
<dbReference type="Gene3D" id="3.40.390.10">
    <property type="entry name" value="Collagenase (Catalytic Domain)"/>
    <property type="match status" value="1"/>
</dbReference>
<dbReference type="PANTHER" id="PTHR32205">
    <property type="entry name" value="ARCHAEMETZINCIN-2-RELATED"/>
    <property type="match status" value="1"/>
</dbReference>
<evidence type="ECO:0000256" key="4">
    <source>
        <dbReference type="ARBA" id="ARBA00022723"/>
    </source>
</evidence>
<keyword evidence="4" id="KW-0479">Metal-binding</keyword>
<protein>
    <recommendedName>
        <fullName evidence="9">Archaemetzincin-2</fullName>
    </recommendedName>
    <alternativeName>
        <fullName evidence="10">Archeobacterial metalloproteinase-like protein 2</fullName>
    </alternativeName>
</protein>
<evidence type="ECO:0000256" key="3">
    <source>
        <dbReference type="ARBA" id="ARBA00022670"/>
    </source>
</evidence>
<evidence type="ECO:0000256" key="5">
    <source>
        <dbReference type="ARBA" id="ARBA00022801"/>
    </source>
</evidence>
<comment type="caution">
    <text evidence="11">The sequence shown here is derived from an EMBL/GenBank/DDBJ whole genome shotgun (WGS) entry which is preliminary data.</text>
</comment>
<dbReference type="GO" id="GO:0008237">
    <property type="term" value="F:metallopeptidase activity"/>
    <property type="evidence" value="ECO:0007669"/>
    <property type="project" value="UniProtKB-KW"/>
</dbReference>
<keyword evidence="6" id="KW-0862">Zinc</keyword>